<keyword evidence="2" id="KW-1185">Reference proteome</keyword>
<evidence type="ECO:0000313" key="2">
    <source>
        <dbReference type="Proteomes" id="UP001432322"/>
    </source>
</evidence>
<dbReference type="Proteomes" id="UP001432322">
    <property type="component" value="Unassembled WGS sequence"/>
</dbReference>
<comment type="caution">
    <text evidence="1">The sequence shown here is derived from an EMBL/GenBank/DDBJ whole genome shotgun (WGS) entry which is preliminary data.</text>
</comment>
<organism evidence="1 2">
    <name type="scientific">Pristionchus fissidentatus</name>
    <dbReference type="NCBI Taxonomy" id="1538716"/>
    <lineage>
        <taxon>Eukaryota</taxon>
        <taxon>Metazoa</taxon>
        <taxon>Ecdysozoa</taxon>
        <taxon>Nematoda</taxon>
        <taxon>Chromadorea</taxon>
        <taxon>Rhabditida</taxon>
        <taxon>Rhabditina</taxon>
        <taxon>Diplogasteromorpha</taxon>
        <taxon>Diplogasteroidea</taxon>
        <taxon>Neodiplogasteridae</taxon>
        <taxon>Pristionchus</taxon>
    </lineage>
</organism>
<sequence>LQKPPNFGTVYAKATFGSWEAFFKKDKDVIELSHTNGRSGRPTNFNVSQYLSMMRRLGKTVKFNSLFIKLTDANPV</sequence>
<protein>
    <submittedName>
        <fullName evidence="1">Uncharacterized protein</fullName>
    </submittedName>
</protein>
<evidence type="ECO:0000313" key="1">
    <source>
        <dbReference type="EMBL" id="GMT29381.1"/>
    </source>
</evidence>
<feature type="non-terminal residue" evidence="1">
    <location>
        <position position="76"/>
    </location>
</feature>
<gene>
    <name evidence="1" type="ORF">PFISCL1PPCAC_20678</name>
</gene>
<feature type="non-terminal residue" evidence="1">
    <location>
        <position position="1"/>
    </location>
</feature>
<dbReference type="EMBL" id="BTSY01000005">
    <property type="protein sequence ID" value="GMT29381.1"/>
    <property type="molecule type" value="Genomic_DNA"/>
</dbReference>
<accession>A0AAV5WBU2</accession>
<reference evidence="1" key="1">
    <citation type="submission" date="2023-10" db="EMBL/GenBank/DDBJ databases">
        <title>Genome assembly of Pristionchus species.</title>
        <authorList>
            <person name="Yoshida K."/>
            <person name="Sommer R.J."/>
        </authorList>
    </citation>
    <scope>NUCLEOTIDE SEQUENCE</scope>
    <source>
        <strain evidence="1">RS5133</strain>
    </source>
</reference>
<dbReference type="AlphaFoldDB" id="A0AAV5WBU2"/>
<name>A0AAV5WBU2_9BILA</name>
<proteinExistence type="predicted"/>